<dbReference type="Pfam" id="PF05845">
    <property type="entry name" value="PhnH"/>
    <property type="match status" value="1"/>
</dbReference>
<dbReference type="InterPro" id="IPR008772">
    <property type="entry name" value="Phosphonate_metab_PhnH"/>
</dbReference>
<dbReference type="SUPFAM" id="SSF159709">
    <property type="entry name" value="PhnH-like"/>
    <property type="match status" value="1"/>
</dbReference>
<dbReference type="Pfam" id="PF05861">
    <property type="entry name" value="PhnI"/>
    <property type="match status" value="1"/>
</dbReference>
<dbReference type="NCBIfam" id="TIGR03292">
    <property type="entry name" value="PhnH_redo"/>
    <property type="match status" value="1"/>
</dbReference>
<evidence type="ECO:0000313" key="1">
    <source>
        <dbReference type="EMBL" id="STQ78626.1"/>
    </source>
</evidence>
<reference evidence="1 2" key="1">
    <citation type="submission" date="2018-06" db="EMBL/GenBank/DDBJ databases">
        <authorList>
            <consortium name="Pathogen Informatics"/>
            <person name="Doyle S."/>
        </authorList>
    </citation>
    <scope>NUCLEOTIDE SEQUENCE [LARGE SCALE GENOMIC DNA]</scope>
    <source>
        <strain evidence="1 2">NCTC8105</strain>
    </source>
</reference>
<dbReference type="AlphaFoldDB" id="A0A377PE57"/>
<dbReference type="Proteomes" id="UP000254821">
    <property type="component" value="Unassembled WGS sequence"/>
</dbReference>
<keyword evidence="1" id="KW-0456">Lyase</keyword>
<dbReference type="InterPro" id="IPR008773">
    <property type="entry name" value="PhnI"/>
</dbReference>
<protein>
    <submittedName>
        <fullName evidence="1">Carbon-phosphorus lyase complex subunit</fullName>
    </submittedName>
</protein>
<evidence type="ECO:0000313" key="2">
    <source>
        <dbReference type="Proteomes" id="UP000254821"/>
    </source>
</evidence>
<dbReference type="GO" id="GO:0019634">
    <property type="term" value="P:organic phosphonate metabolic process"/>
    <property type="evidence" value="ECO:0007669"/>
    <property type="project" value="InterPro"/>
</dbReference>
<proteinExistence type="predicted"/>
<organism evidence="1 2">
    <name type="scientific">Hafnia alvei</name>
    <dbReference type="NCBI Taxonomy" id="569"/>
    <lineage>
        <taxon>Bacteria</taxon>
        <taxon>Pseudomonadati</taxon>
        <taxon>Pseudomonadota</taxon>
        <taxon>Gammaproteobacteria</taxon>
        <taxon>Enterobacterales</taxon>
        <taxon>Hafniaceae</taxon>
        <taxon>Hafnia</taxon>
    </lineage>
</organism>
<dbReference type="Gene3D" id="3.40.50.11310">
    <property type="entry name" value="Bacterial phosphonate metabolism protein PhnH"/>
    <property type="match status" value="1"/>
</dbReference>
<dbReference type="EMBL" id="UGHP01000001">
    <property type="protein sequence ID" value="STQ78626.1"/>
    <property type="molecule type" value="Genomic_DNA"/>
</dbReference>
<sequence length="556" mass="61884">MTLMTAFTLPVHDAQNHFRRLLKAMSEPGVIVNLNNTPEGWLPLNSATTSVLLTLSDQDTPVWFPPELSSETAQQNLRFHTGAPLAIEPSLAAFTVVNEQVTAEQLADFAQGEDVSPETSATVIVQVKSLSGGHMLRPHRPRHFRRAHDCAPDFRRRAQRLNRTFAQLSRWAAISSLPAANVCLPFRAPRSWRCSMYVAVKGGEKAIAAAHRLQEQKRRGSSQLNELSVDQIDQQLTLAVDRVMTEGGIYDRQLAALAIKQASGDLVEAIFLLRAYRTTLPRLAVSDALDTQDMRLERRISAVYKDLPGGQVLGPTYDYTHRLLDFTLLANGETPEINRDEAMNESHSPHVFNMLAQQGLARAEHDNGAEPDDITRTPPVYPCSRSSRLQQLVRGDEGYLLALGYSTQRGYGRNHPFAGEIRSGYVSLSITPEELGFSVDIGELLLTECEMINGFVAQPDDAPHFTRGYGLVFGMSERKAMAMALVDRALQAPDYQEQINGPAQDEEFVLAHADSVEAAGFVSHLKLPHYVDFQAELELLHRLQQEFNDRQENAHD</sequence>
<dbReference type="InterPro" id="IPR038058">
    <property type="entry name" value="PhnH-like_sp"/>
</dbReference>
<gene>
    <name evidence="1" type="primary">phnH</name>
    <name evidence="1" type="ORF">NCTC8105_00659</name>
</gene>
<name>A0A377PE57_HAFAL</name>
<dbReference type="GO" id="GO:0016829">
    <property type="term" value="F:lyase activity"/>
    <property type="evidence" value="ECO:0007669"/>
    <property type="project" value="UniProtKB-KW"/>
</dbReference>
<accession>A0A377PE57</accession>